<keyword evidence="1" id="KW-0732">Signal</keyword>
<evidence type="ECO:0000256" key="1">
    <source>
        <dbReference type="SAM" id="SignalP"/>
    </source>
</evidence>
<gene>
    <name evidence="2" type="ORF">FHR82_001918</name>
</gene>
<name>A0A7W7VD17_9PSEU</name>
<dbReference type="Proteomes" id="UP000520767">
    <property type="component" value="Unassembled WGS sequence"/>
</dbReference>
<evidence type="ECO:0000313" key="3">
    <source>
        <dbReference type="Proteomes" id="UP000520767"/>
    </source>
</evidence>
<dbReference type="RefSeq" id="WP_184809890.1">
    <property type="nucleotide sequence ID" value="NZ_JACHJQ010000002.1"/>
</dbReference>
<reference evidence="2 3" key="1">
    <citation type="submission" date="2020-08" db="EMBL/GenBank/DDBJ databases">
        <title>Genomic Encyclopedia of Type Strains, Phase III (KMG-III): the genomes of soil and plant-associated and newly described type strains.</title>
        <authorList>
            <person name="Whitman W."/>
        </authorList>
    </citation>
    <scope>NUCLEOTIDE SEQUENCE [LARGE SCALE GENOMIC DNA]</scope>
    <source>
        <strain evidence="2 3">CECT 8960</strain>
    </source>
</reference>
<feature type="chain" id="PRO_5030562209" description="Lipoprotein" evidence="1">
    <location>
        <begin position="19"/>
        <end position="303"/>
    </location>
</feature>
<evidence type="ECO:0008006" key="4">
    <source>
        <dbReference type="Google" id="ProtNLM"/>
    </source>
</evidence>
<dbReference type="PROSITE" id="PS51257">
    <property type="entry name" value="PROKAR_LIPOPROTEIN"/>
    <property type="match status" value="1"/>
</dbReference>
<feature type="signal peptide" evidence="1">
    <location>
        <begin position="1"/>
        <end position="18"/>
    </location>
</feature>
<accession>A0A7W7VD17</accession>
<protein>
    <recommendedName>
        <fullName evidence="4">Lipoprotein</fullName>
    </recommendedName>
</protein>
<keyword evidence="3" id="KW-1185">Reference proteome</keyword>
<comment type="caution">
    <text evidence="2">The sequence shown here is derived from an EMBL/GenBank/DDBJ whole genome shotgun (WGS) entry which is preliminary data.</text>
</comment>
<organism evidence="2 3">
    <name type="scientific">Actinophytocola algeriensis</name>
    <dbReference type="NCBI Taxonomy" id="1768010"/>
    <lineage>
        <taxon>Bacteria</taxon>
        <taxon>Bacillati</taxon>
        <taxon>Actinomycetota</taxon>
        <taxon>Actinomycetes</taxon>
        <taxon>Pseudonocardiales</taxon>
        <taxon>Pseudonocardiaceae</taxon>
    </lineage>
</organism>
<evidence type="ECO:0000313" key="2">
    <source>
        <dbReference type="EMBL" id="MBB4905701.1"/>
    </source>
</evidence>
<dbReference type="EMBL" id="JACHJQ010000002">
    <property type="protein sequence ID" value="MBB4905701.1"/>
    <property type="molecule type" value="Genomic_DNA"/>
</dbReference>
<proteinExistence type="predicted"/>
<dbReference type="AlphaFoldDB" id="A0A7W7VD17"/>
<sequence length="303" mass="33310">MRRGKSLVMAMLAVTALAGCTEEEKPIDVPEHVQQGVLALLTAVDPDVDATFTGETCNTDPLADPPDDHRWRLEARFDGSPEAVRAAGAKLGWQPERAEDGTLVMVNHHQFGETVDVVVRDGTARMMVEKDCTGYRRAEMDLPAVSVPEPTGTQGERLGEMLDEVEETLAGITRDLRLRPKEGRYVAEEEPRTYSGCAAGERSGARWSQYDVVLAEATSDDDLGPTADRLVDAVPVWEVVTREEGVDSRGHREVDLELRSRASGTTFTVHISFWAQPDRPDRPDGVRFHLTSGRTECVAVDAE</sequence>